<feature type="region of interest" description="Disordered" evidence="1">
    <location>
        <begin position="75"/>
        <end position="102"/>
    </location>
</feature>
<protein>
    <submittedName>
        <fullName evidence="3">Uncharacterized protein</fullName>
    </submittedName>
</protein>
<sequence length="216" mass="25829">MNHSDWIRIKKVMSRKRFWDKFLLWDKLRGDKLRVFAQWDKLSVFVQWDKLRWDKLRGDKISVGQIEAQREEKPLLDKMSVKSEMPENSNNHSKQSLASSPSFDNDLKKIPSLFSTNIKPTTNASESKKASKKELKAMKEDEKEIEKEYKKWNVWRKEVLKNQNKIKENVEWILEIFKKIVELFKTEEKDKEVYENVFISVDKLTESNDVLIGNLY</sequence>
<accession>A0A1I8BDS9</accession>
<proteinExistence type="predicted"/>
<dbReference type="WBParaSite" id="MhA1_Contig194.frz3.gene59">
    <property type="protein sequence ID" value="MhA1_Contig194.frz3.gene59"/>
    <property type="gene ID" value="MhA1_Contig194.frz3.gene59"/>
</dbReference>
<feature type="region of interest" description="Disordered" evidence="1">
    <location>
        <begin position="117"/>
        <end position="137"/>
    </location>
</feature>
<dbReference type="Proteomes" id="UP000095281">
    <property type="component" value="Unplaced"/>
</dbReference>
<dbReference type="AlphaFoldDB" id="A0A1I8BDS9"/>
<feature type="compositionally biased region" description="Basic and acidic residues" evidence="1">
    <location>
        <begin position="75"/>
        <end position="85"/>
    </location>
</feature>
<evidence type="ECO:0000313" key="2">
    <source>
        <dbReference type="Proteomes" id="UP000095281"/>
    </source>
</evidence>
<evidence type="ECO:0000313" key="3">
    <source>
        <dbReference type="WBParaSite" id="MhA1_Contig194.frz3.gene59"/>
    </source>
</evidence>
<name>A0A1I8BDS9_MELHA</name>
<organism evidence="2 3">
    <name type="scientific">Meloidogyne hapla</name>
    <name type="common">Root-knot nematode worm</name>
    <dbReference type="NCBI Taxonomy" id="6305"/>
    <lineage>
        <taxon>Eukaryota</taxon>
        <taxon>Metazoa</taxon>
        <taxon>Ecdysozoa</taxon>
        <taxon>Nematoda</taxon>
        <taxon>Chromadorea</taxon>
        <taxon>Rhabditida</taxon>
        <taxon>Tylenchina</taxon>
        <taxon>Tylenchomorpha</taxon>
        <taxon>Tylenchoidea</taxon>
        <taxon>Meloidogynidae</taxon>
        <taxon>Meloidogyninae</taxon>
        <taxon>Meloidogyne</taxon>
    </lineage>
</organism>
<keyword evidence="2" id="KW-1185">Reference proteome</keyword>
<evidence type="ECO:0000256" key="1">
    <source>
        <dbReference type="SAM" id="MobiDB-lite"/>
    </source>
</evidence>
<reference evidence="3" key="1">
    <citation type="submission" date="2016-11" db="UniProtKB">
        <authorList>
            <consortium name="WormBaseParasite"/>
        </authorList>
    </citation>
    <scope>IDENTIFICATION</scope>
</reference>
<feature type="compositionally biased region" description="Basic and acidic residues" evidence="1">
    <location>
        <begin position="126"/>
        <end position="137"/>
    </location>
</feature>
<feature type="compositionally biased region" description="Polar residues" evidence="1">
    <location>
        <begin position="86"/>
        <end position="102"/>
    </location>
</feature>